<dbReference type="Proteomes" id="UP000696485">
    <property type="component" value="Unassembled WGS sequence"/>
</dbReference>
<accession>A0A9P5SJ21</accession>
<feature type="non-terminal residue" evidence="1">
    <location>
        <position position="391"/>
    </location>
</feature>
<comment type="caution">
    <text evidence="1">The sequence shown here is derived from an EMBL/GenBank/DDBJ whole genome shotgun (WGS) entry which is preliminary data.</text>
</comment>
<dbReference type="AlphaFoldDB" id="A0A9P5SJ21"/>
<evidence type="ECO:0000313" key="1">
    <source>
        <dbReference type="EMBL" id="KAF9328821.1"/>
    </source>
</evidence>
<sequence length="391" mass="44840">MVSNIQYFYTQIMVEIQRLDKTGVTIQVKGKDRDQILDDVHKLNEGARMAAHVNMCENTLYNIDGDEDPAPRLFIVLPSVLDTWDDKDPSTHRFRLYFICDTRMRHKDDKTQHLHFSNHPGYSINQQQEFFQLYGDYILRVLQMIKQGYSSRLYEVPSLDTFKILSKCDSDTTGRALSAASIGDLVEKSITYLQILSPPTWFPRLALTRVQSTLITSYLSLKDGDNAKGNLWRHISDPQRTGIARYQALKDDVNAKRDLWRHTRDSQHVSWVCQDHILLRLFPGTLEGLKQFVSTHGGHVDMQLATLTVELGSEKESVLFCSLLEKTKHTFDISIKLNWNATRSQVTELCCGMGKTIVLEIDGINLDTHPQNYIHYSTNLFAEDIIPNSSL</sequence>
<proteinExistence type="predicted"/>
<keyword evidence="2" id="KW-1185">Reference proteome</keyword>
<name>A0A9P5SJ21_9FUNG</name>
<organism evidence="1 2">
    <name type="scientific">Podila minutissima</name>
    <dbReference type="NCBI Taxonomy" id="64525"/>
    <lineage>
        <taxon>Eukaryota</taxon>
        <taxon>Fungi</taxon>
        <taxon>Fungi incertae sedis</taxon>
        <taxon>Mucoromycota</taxon>
        <taxon>Mortierellomycotina</taxon>
        <taxon>Mortierellomycetes</taxon>
        <taxon>Mortierellales</taxon>
        <taxon>Mortierellaceae</taxon>
        <taxon>Podila</taxon>
    </lineage>
</organism>
<gene>
    <name evidence="1" type="ORF">BG006_008053</name>
</gene>
<reference evidence="1" key="1">
    <citation type="journal article" date="2020" name="Fungal Divers.">
        <title>Resolving the Mortierellaceae phylogeny through synthesis of multi-gene phylogenetics and phylogenomics.</title>
        <authorList>
            <person name="Vandepol N."/>
            <person name="Liber J."/>
            <person name="Desiro A."/>
            <person name="Na H."/>
            <person name="Kennedy M."/>
            <person name="Barry K."/>
            <person name="Grigoriev I.V."/>
            <person name="Miller A.N."/>
            <person name="O'Donnell K."/>
            <person name="Stajich J.E."/>
            <person name="Bonito G."/>
        </authorList>
    </citation>
    <scope>NUCLEOTIDE SEQUENCE</scope>
    <source>
        <strain evidence="1">NVP1</strain>
    </source>
</reference>
<dbReference type="EMBL" id="JAAAUY010000529">
    <property type="protein sequence ID" value="KAF9328821.1"/>
    <property type="molecule type" value="Genomic_DNA"/>
</dbReference>
<protein>
    <submittedName>
        <fullName evidence="1">Uncharacterized protein</fullName>
    </submittedName>
</protein>
<evidence type="ECO:0000313" key="2">
    <source>
        <dbReference type="Proteomes" id="UP000696485"/>
    </source>
</evidence>